<dbReference type="PANTHER" id="PTHR21666">
    <property type="entry name" value="PEPTIDASE-RELATED"/>
    <property type="match status" value="1"/>
</dbReference>
<evidence type="ECO:0000313" key="5">
    <source>
        <dbReference type="Proteomes" id="UP000253908"/>
    </source>
</evidence>
<dbReference type="Proteomes" id="UP000253908">
    <property type="component" value="Chromosome"/>
</dbReference>
<dbReference type="Gene3D" id="2.70.70.10">
    <property type="entry name" value="Glucose Permease (Domain IIA)"/>
    <property type="match status" value="1"/>
</dbReference>
<evidence type="ECO:0000256" key="2">
    <source>
        <dbReference type="SAM" id="Phobius"/>
    </source>
</evidence>
<dbReference type="KEGG" id="ocn:CUC15_17435"/>
<dbReference type="Pfam" id="PF01551">
    <property type="entry name" value="Peptidase_M23"/>
    <property type="match status" value="1"/>
</dbReference>
<dbReference type="RefSeq" id="WP_114917893.1">
    <property type="nucleotide sequence ID" value="NZ_CP024848.1"/>
</dbReference>
<evidence type="ECO:0000259" key="3">
    <source>
        <dbReference type="Pfam" id="PF01551"/>
    </source>
</evidence>
<evidence type="ECO:0000256" key="1">
    <source>
        <dbReference type="SAM" id="MobiDB-lite"/>
    </source>
</evidence>
<evidence type="ECO:0000313" key="4">
    <source>
        <dbReference type="EMBL" id="AXI10609.1"/>
    </source>
</evidence>
<sequence length="313" mass="34511">MNEENKGTPKNKWSRIFRKKWFFPALYLTIAALLLSAVVWYQNLENQIPDATDIQNEQGMGDYQPTPNEDNAEPVLEQQEVIKMPVADQEQAEIVTKFFDYNAEQEDRENALILHNNRFYQSTGVDIASADAKTFNVVAALSGTVTEVKEDPLLGNVVIMSHENDITTYYSSLENVAVTAGDKVKQGDEVGTAGKSIFGKDKGAHVHFELRKDGKEVNPESFFNQSVSSLNDAVTEEAAENPEAADNQESADNPDATEDEPTDETSTDETEQPIDSEENPDEDVSEEDPAAGDDVDDENSNEETDDSSNTSGA</sequence>
<feature type="region of interest" description="Disordered" evidence="1">
    <location>
        <begin position="232"/>
        <end position="313"/>
    </location>
</feature>
<dbReference type="SUPFAM" id="SSF51261">
    <property type="entry name" value="Duplicated hybrid motif"/>
    <property type="match status" value="1"/>
</dbReference>
<feature type="domain" description="M23ase beta-sheet core" evidence="3">
    <location>
        <begin position="122"/>
        <end position="219"/>
    </location>
</feature>
<protein>
    <submittedName>
        <fullName evidence="4">Stage II sporulation protein</fullName>
    </submittedName>
</protein>
<name>A0A345PKS9_9BACI</name>
<gene>
    <name evidence="4" type="ORF">CUC15_17435</name>
</gene>
<organism evidence="4 5">
    <name type="scientific">Oceanobacillus zhaokaii</name>
    <dbReference type="NCBI Taxonomy" id="2052660"/>
    <lineage>
        <taxon>Bacteria</taxon>
        <taxon>Bacillati</taxon>
        <taxon>Bacillota</taxon>
        <taxon>Bacilli</taxon>
        <taxon>Bacillales</taxon>
        <taxon>Bacillaceae</taxon>
        <taxon>Oceanobacillus</taxon>
    </lineage>
</organism>
<dbReference type="InterPro" id="IPR011055">
    <property type="entry name" value="Dup_hybrid_motif"/>
</dbReference>
<dbReference type="InterPro" id="IPR050570">
    <property type="entry name" value="Cell_wall_metabolism_enzyme"/>
</dbReference>
<feature type="compositionally biased region" description="Acidic residues" evidence="1">
    <location>
        <begin position="255"/>
        <end position="306"/>
    </location>
</feature>
<dbReference type="AlphaFoldDB" id="A0A345PKS9"/>
<dbReference type="CDD" id="cd12797">
    <property type="entry name" value="M23_peptidase"/>
    <property type="match status" value="1"/>
</dbReference>
<dbReference type="PANTHER" id="PTHR21666:SF291">
    <property type="entry name" value="STAGE II SPORULATION PROTEIN Q"/>
    <property type="match status" value="1"/>
</dbReference>
<reference evidence="5" key="1">
    <citation type="submission" date="2017-11" db="EMBL/GenBank/DDBJ databases">
        <authorList>
            <person name="Zhu W."/>
        </authorList>
    </citation>
    <scope>NUCLEOTIDE SEQUENCE [LARGE SCALE GENOMIC DNA]</scope>
    <source>
        <strain evidence="5">160</strain>
    </source>
</reference>
<accession>A0A345PKS9</accession>
<dbReference type="InterPro" id="IPR016047">
    <property type="entry name" value="M23ase_b-sheet_dom"/>
</dbReference>
<dbReference type="EMBL" id="CP024848">
    <property type="protein sequence ID" value="AXI10609.1"/>
    <property type="molecule type" value="Genomic_DNA"/>
</dbReference>
<keyword evidence="2" id="KW-0812">Transmembrane</keyword>
<feature type="transmembrane region" description="Helical" evidence="2">
    <location>
        <begin position="21"/>
        <end position="41"/>
    </location>
</feature>
<proteinExistence type="predicted"/>
<keyword evidence="5" id="KW-1185">Reference proteome</keyword>
<dbReference type="GO" id="GO:0004222">
    <property type="term" value="F:metalloendopeptidase activity"/>
    <property type="evidence" value="ECO:0007669"/>
    <property type="project" value="TreeGrafter"/>
</dbReference>
<keyword evidence="2" id="KW-0472">Membrane</keyword>
<keyword evidence="2" id="KW-1133">Transmembrane helix</keyword>
<dbReference type="OrthoDB" id="2050153at2"/>